<dbReference type="Gene3D" id="3.90.550.10">
    <property type="entry name" value="Spore Coat Polysaccharide Biosynthesis Protein SpsA, Chain A"/>
    <property type="match status" value="1"/>
</dbReference>
<gene>
    <name evidence="2" type="ORF">DKM44_11240</name>
</gene>
<evidence type="ECO:0000259" key="1">
    <source>
        <dbReference type="Pfam" id="PF00483"/>
    </source>
</evidence>
<organism evidence="2 3">
    <name type="scientific">Deinococcus irradiatisoli</name>
    <dbReference type="NCBI Taxonomy" id="2202254"/>
    <lineage>
        <taxon>Bacteria</taxon>
        <taxon>Thermotogati</taxon>
        <taxon>Deinococcota</taxon>
        <taxon>Deinococci</taxon>
        <taxon>Deinococcales</taxon>
        <taxon>Deinococcaceae</taxon>
        <taxon>Deinococcus</taxon>
    </lineage>
</organism>
<dbReference type="AlphaFoldDB" id="A0A2Z3JFB6"/>
<dbReference type="Pfam" id="PF00483">
    <property type="entry name" value="NTP_transferase"/>
    <property type="match status" value="1"/>
</dbReference>
<dbReference type="GO" id="GO:0004475">
    <property type="term" value="F:mannose-1-phosphate guanylyltransferase (GTP) activity"/>
    <property type="evidence" value="ECO:0007669"/>
    <property type="project" value="TreeGrafter"/>
</dbReference>
<dbReference type="Proteomes" id="UP000245368">
    <property type="component" value="Chromosome"/>
</dbReference>
<keyword evidence="2" id="KW-0548">Nucleotidyltransferase</keyword>
<proteinExistence type="predicted"/>
<dbReference type="SUPFAM" id="SSF53448">
    <property type="entry name" value="Nucleotide-diphospho-sugar transferases"/>
    <property type="match status" value="1"/>
</dbReference>
<evidence type="ECO:0000313" key="3">
    <source>
        <dbReference type="Proteomes" id="UP000245368"/>
    </source>
</evidence>
<dbReference type="RefSeq" id="WP_109827460.1">
    <property type="nucleotide sequence ID" value="NZ_CP029494.1"/>
</dbReference>
<dbReference type="InterPro" id="IPR051161">
    <property type="entry name" value="Mannose-6P_isomerase_type2"/>
</dbReference>
<sequence>MFHPVILAGESGELLWPLPRQRRPKQFLTLDGGGRSLQQATVDRLLAVSGSPDALMVVTANEHRSQLLEQLPEFLLVEPIDRDTAAVPYTALTIFRHEPDTVLGLFPTDHRTTDQAVCQVMQAQAINYARDHDVPVTLGIQPNYPVTGYGYIECGQAHTAFEDAAVHYVRRFTEKPASETAADFLSCGTYLWNSGIYIWRVHSILDAFARYMLDLYAQMSEMASMRGGMWQVYPELSKISIEYAMLGHAQSVVGIPSDFGWNALRDCNALGRLL</sequence>
<dbReference type="KEGG" id="dez:DKM44_11240"/>
<feature type="domain" description="Nucleotidyl transferase" evidence="1">
    <location>
        <begin position="4"/>
        <end position="217"/>
    </location>
</feature>
<evidence type="ECO:0000313" key="2">
    <source>
        <dbReference type="EMBL" id="AWN23732.1"/>
    </source>
</evidence>
<reference evidence="2 3" key="1">
    <citation type="submission" date="2018-05" db="EMBL/GenBank/DDBJ databases">
        <title>Complete Genome Sequence of Deinococcus sp. strain 17bor-2.</title>
        <authorList>
            <person name="Srinivasan S."/>
        </authorList>
    </citation>
    <scope>NUCLEOTIDE SEQUENCE [LARGE SCALE GENOMIC DNA]</scope>
    <source>
        <strain evidence="2 3">17bor-2</strain>
    </source>
</reference>
<dbReference type="GO" id="GO:0009298">
    <property type="term" value="P:GDP-mannose biosynthetic process"/>
    <property type="evidence" value="ECO:0007669"/>
    <property type="project" value="TreeGrafter"/>
</dbReference>
<protein>
    <submittedName>
        <fullName evidence="2">Mannose-1-phosphate guanylyltransferase</fullName>
    </submittedName>
</protein>
<dbReference type="EMBL" id="CP029494">
    <property type="protein sequence ID" value="AWN23732.1"/>
    <property type="molecule type" value="Genomic_DNA"/>
</dbReference>
<dbReference type="InterPro" id="IPR029044">
    <property type="entry name" value="Nucleotide-diphossugar_trans"/>
</dbReference>
<dbReference type="PANTHER" id="PTHR46390">
    <property type="entry name" value="MANNOSE-1-PHOSPHATE GUANYLYLTRANSFERASE"/>
    <property type="match status" value="1"/>
</dbReference>
<accession>A0A2Z3JFB6</accession>
<keyword evidence="3" id="KW-1185">Reference proteome</keyword>
<dbReference type="PANTHER" id="PTHR46390:SF1">
    <property type="entry name" value="MANNOSE-1-PHOSPHATE GUANYLYLTRANSFERASE"/>
    <property type="match status" value="1"/>
</dbReference>
<dbReference type="InterPro" id="IPR005835">
    <property type="entry name" value="NTP_transferase_dom"/>
</dbReference>
<name>A0A2Z3JFB6_9DEIO</name>
<keyword evidence="2" id="KW-0808">Transferase</keyword>